<dbReference type="Proteomes" id="UP001149079">
    <property type="component" value="Unassembled WGS sequence"/>
</dbReference>
<evidence type="ECO:0000313" key="2">
    <source>
        <dbReference type="Proteomes" id="UP001149079"/>
    </source>
</evidence>
<organism evidence="1 2">
    <name type="scientific">Penicillium bovifimosum</name>
    <dbReference type="NCBI Taxonomy" id="126998"/>
    <lineage>
        <taxon>Eukaryota</taxon>
        <taxon>Fungi</taxon>
        <taxon>Dikarya</taxon>
        <taxon>Ascomycota</taxon>
        <taxon>Pezizomycotina</taxon>
        <taxon>Eurotiomycetes</taxon>
        <taxon>Eurotiomycetidae</taxon>
        <taxon>Eurotiales</taxon>
        <taxon>Aspergillaceae</taxon>
        <taxon>Penicillium</taxon>
    </lineage>
</organism>
<name>A0A9W9GJA8_9EURO</name>
<dbReference type="EMBL" id="JAPQKL010000007">
    <property type="protein sequence ID" value="KAJ5121472.1"/>
    <property type="molecule type" value="Genomic_DNA"/>
</dbReference>
<reference evidence="1" key="1">
    <citation type="submission" date="2022-11" db="EMBL/GenBank/DDBJ databases">
        <authorList>
            <person name="Petersen C."/>
        </authorList>
    </citation>
    <scope>NUCLEOTIDE SEQUENCE</scope>
    <source>
        <strain evidence="1">IBT 22155</strain>
    </source>
</reference>
<dbReference type="OrthoDB" id="4175694at2759"/>
<sequence>MADFEAKKPIKKSADWNLLHLSECLEDRHIKHCIAADAVLTTLNHPLVICQLYLAVADEQLEDALAVMLQQGLQQRPEHDTYVEEDATIAPLGWPGYTLEWPHASVLAAGVSLVPSSFWHMDLSEASLSKSTFLHPTTRCRFPTRLFYLDSVISALVKSSLESGHNRSIARYFQMQYHYLVDWLSWQSPGILLRLPPCDKFFVDLYGTPLPPKTRKRVCLNRQQIQLGVLTVENAWKSMPMKFIETIKKIEADRQQKMRRKAAEVGAT</sequence>
<proteinExistence type="predicted"/>
<gene>
    <name evidence="1" type="ORF">N7515_009433</name>
</gene>
<dbReference type="AlphaFoldDB" id="A0A9W9GJA8"/>
<comment type="caution">
    <text evidence="1">The sequence shown here is derived from an EMBL/GenBank/DDBJ whole genome shotgun (WGS) entry which is preliminary data.</text>
</comment>
<dbReference type="GeneID" id="81409347"/>
<keyword evidence="2" id="KW-1185">Reference proteome</keyword>
<accession>A0A9W9GJA8</accession>
<reference evidence="1" key="2">
    <citation type="journal article" date="2023" name="IMA Fungus">
        <title>Comparative genomic study of the Penicillium genus elucidates a diverse pangenome and 15 lateral gene transfer events.</title>
        <authorList>
            <person name="Petersen C."/>
            <person name="Sorensen T."/>
            <person name="Nielsen M.R."/>
            <person name="Sondergaard T.E."/>
            <person name="Sorensen J.L."/>
            <person name="Fitzpatrick D.A."/>
            <person name="Frisvad J.C."/>
            <person name="Nielsen K.L."/>
        </authorList>
    </citation>
    <scope>NUCLEOTIDE SEQUENCE</scope>
    <source>
        <strain evidence="1">IBT 22155</strain>
    </source>
</reference>
<dbReference type="RefSeq" id="XP_056517976.1">
    <property type="nucleotide sequence ID" value="XM_056670177.1"/>
</dbReference>
<protein>
    <submittedName>
        <fullName evidence="1">Uncharacterized protein</fullName>
    </submittedName>
</protein>
<evidence type="ECO:0000313" key="1">
    <source>
        <dbReference type="EMBL" id="KAJ5121472.1"/>
    </source>
</evidence>